<dbReference type="RefSeq" id="WP_090476438.1">
    <property type="nucleotide sequence ID" value="NZ_LT629710.1"/>
</dbReference>
<evidence type="ECO:0000313" key="2">
    <source>
        <dbReference type="EMBL" id="SDO99392.1"/>
    </source>
</evidence>
<accession>A0A1H0P301</accession>
<evidence type="ECO:0000313" key="3">
    <source>
        <dbReference type="Proteomes" id="UP000198741"/>
    </source>
</evidence>
<keyword evidence="3" id="KW-1185">Reference proteome</keyword>
<dbReference type="STRING" id="1090615.SAMN04515671_2599"/>
<name>A0A1H0P301_9ACTN</name>
<dbReference type="Proteomes" id="UP000198741">
    <property type="component" value="Chromosome I"/>
</dbReference>
<reference evidence="2 3" key="1">
    <citation type="submission" date="2016-10" db="EMBL/GenBank/DDBJ databases">
        <authorList>
            <person name="de Groot N.N."/>
        </authorList>
    </citation>
    <scope>NUCLEOTIDE SEQUENCE [LARGE SCALE GENOMIC DNA]</scope>
    <source>
        <strain evidence="3">P4-7,KCTC 19426,CECT 7604</strain>
    </source>
</reference>
<gene>
    <name evidence="2" type="ORF">SAMN04515671_2599</name>
</gene>
<dbReference type="AlphaFoldDB" id="A0A1H0P301"/>
<protein>
    <submittedName>
        <fullName evidence="2">Uncharacterized protein</fullName>
    </submittedName>
</protein>
<proteinExistence type="predicted"/>
<evidence type="ECO:0000256" key="1">
    <source>
        <dbReference type="SAM" id="MobiDB-lite"/>
    </source>
</evidence>
<dbReference type="EMBL" id="LT629710">
    <property type="protein sequence ID" value="SDO99392.1"/>
    <property type="molecule type" value="Genomic_DNA"/>
</dbReference>
<organism evidence="2 3">
    <name type="scientific">Nakamurella panacisegetis</name>
    <dbReference type="NCBI Taxonomy" id="1090615"/>
    <lineage>
        <taxon>Bacteria</taxon>
        <taxon>Bacillati</taxon>
        <taxon>Actinomycetota</taxon>
        <taxon>Actinomycetes</taxon>
        <taxon>Nakamurellales</taxon>
        <taxon>Nakamurellaceae</taxon>
        <taxon>Nakamurella</taxon>
    </lineage>
</organism>
<sequence length="88" mass="8789">MTAYEITQDLLRSTTAAAPPATRTRTFGRIRGLVTAGLAAGALILAAPATSTAAAAAPPHSAIAESNASSTPPSTITLTTRRTGSVIL</sequence>
<feature type="region of interest" description="Disordered" evidence="1">
    <location>
        <begin position="62"/>
        <end position="88"/>
    </location>
</feature>